<dbReference type="CDD" id="cd00051">
    <property type="entry name" value="EFh"/>
    <property type="match status" value="1"/>
</dbReference>
<evidence type="ECO:0000313" key="3">
    <source>
        <dbReference type="EMBL" id="RAI42454.1"/>
    </source>
</evidence>
<dbReference type="Pfam" id="PF13499">
    <property type="entry name" value="EF-hand_7"/>
    <property type="match status" value="1"/>
</dbReference>
<dbReference type="Gene3D" id="1.10.238.10">
    <property type="entry name" value="EF-hand"/>
    <property type="match status" value="1"/>
</dbReference>
<dbReference type="InterPro" id="IPR011992">
    <property type="entry name" value="EF-hand-dom_pair"/>
</dbReference>
<feature type="domain" description="EF-hand" evidence="2">
    <location>
        <begin position="83"/>
        <end position="111"/>
    </location>
</feature>
<dbReference type="InterPro" id="IPR018247">
    <property type="entry name" value="EF_Hand_1_Ca_BS"/>
</dbReference>
<dbReference type="RefSeq" id="WP_111420669.1">
    <property type="nucleotide sequence ID" value="NZ_NPEX01000153.1"/>
</dbReference>
<feature type="domain" description="EF-hand" evidence="2">
    <location>
        <begin position="113"/>
        <end position="148"/>
    </location>
</feature>
<evidence type="ECO:0000259" key="2">
    <source>
        <dbReference type="PROSITE" id="PS50222"/>
    </source>
</evidence>
<feature type="compositionally biased region" description="Low complexity" evidence="1">
    <location>
        <begin position="43"/>
        <end position="58"/>
    </location>
</feature>
<comment type="caution">
    <text evidence="3">The sequence shown here is derived from an EMBL/GenBank/DDBJ whole genome shotgun (WGS) entry which is preliminary data.</text>
</comment>
<evidence type="ECO:0000256" key="1">
    <source>
        <dbReference type="SAM" id="MobiDB-lite"/>
    </source>
</evidence>
<accession>A0A327KWR0</accession>
<dbReference type="SMART" id="SM00054">
    <property type="entry name" value="EFh"/>
    <property type="match status" value="2"/>
</dbReference>
<reference evidence="3 4" key="1">
    <citation type="submission" date="2017-07" db="EMBL/GenBank/DDBJ databases">
        <title>Draft Genome Sequences of Select Purple Nonsulfur Bacteria.</title>
        <authorList>
            <person name="Lasarre B."/>
            <person name="Mckinlay J.B."/>
        </authorList>
    </citation>
    <scope>NUCLEOTIDE SEQUENCE [LARGE SCALE GENOMIC DNA]</scope>
    <source>
        <strain evidence="3 4">DSM 5909</strain>
    </source>
</reference>
<sequence length="187" mass="19520">MMFLAGSATSALDLLNSLKDLAFPGSKSNSGSSAKFGVDDTAGKSTSSSSSSDKSSGSVTADTMRALLALQAKNGGAGELNSQIFSRLDRDGSGRISKTEFDDVIAGLGGNTSDHSRSTSLFDALDGDDDGEVSESEFSAAFKREEGTSMAGIRPDASAQDLFQRLLQQQTQMITNSPTGQAFARYF</sequence>
<name>A0A327KWR0_9BRAD</name>
<keyword evidence="4" id="KW-1185">Reference proteome</keyword>
<dbReference type="AlphaFoldDB" id="A0A327KWR0"/>
<gene>
    <name evidence="3" type="ORF">CH341_19495</name>
</gene>
<feature type="region of interest" description="Disordered" evidence="1">
    <location>
        <begin position="24"/>
        <end position="58"/>
    </location>
</feature>
<evidence type="ECO:0000313" key="4">
    <source>
        <dbReference type="Proteomes" id="UP000249130"/>
    </source>
</evidence>
<dbReference type="PROSITE" id="PS00018">
    <property type="entry name" value="EF_HAND_1"/>
    <property type="match status" value="2"/>
</dbReference>
<dbReference type="OrthoDB" id="8404005at2"/>
<dbReference type="EMBL" id="NPEX01000153">
    <property type="protein sequence ID" value="RAI42454.1"/>
    <property type="molecule type" value="Genomic_DNA"/>
</dbReference>
<dbReference type="PROSITE" id="PS50222">
    <property type="entry name" value="EF_HAND_2"/>
    <property type="match status" value="2"/>
</dbReference>
<dbReference type="Proteomes" id="UP000249130">
    <property type="component" value="Unassembled WGS sequence"/>
</dbReference>
<dbReference type="GO" id="GO:0005509">
    <property type="term" value="F:calcium ion binding"/>
    <property type="evidence" value="ECO:0007669"/>
    <property type="project" value="InterPro"/>
</dbReference>
<organism evidence="3 4">
    <name type="scientific">Rhodoplanes roseus</name>
    <dbReference type="NCBI Taxonomy" id="29409"/>
    <lineage>
        <taxon>Bacteria</taxon>
        <taxon>Pseudomonadati</taxon>
        <taxon>Pseudomonadota</taxon>
        <taxon>Alphaproteobacteria</taxon>
        <taxon>Hyphomicrobiales</taxon>
        <taxon>Nitrobacteraceae</taxon>
        <taxon>Rhodoplanes</taxon>
    </lineage>
</organism>
<dbReference type="InterPro" id="IPR002048">
    <property type="entry name" value="EF_hand_dom"/>
</dbReference>
<proteinExistence type="predicted"/>
<protein>
    <recommendedName>
        <fullName evidence="2">EF-hand domain-containing protein</fullName>
    </recommendedName>
</protein>
<dbReference type="SUPFAM" id="SSF47473">
    <property type="entry name" value="EF-hand"/>
    <property type="match status" value="1"/>
</dbReference>